<dbReference type="GeneID" id="27665222"/>
<dbReference type="Pfam" id="PF07690">
    <property type="entry name" value="MFS_1"/>
    <property type="match status" value="1"/>
</dbReference>
<feature type="compositionally biased region" description="Polar residues" evidence="5">
    <location>
        <begin position="674"/>
        <end position="683"/>
    </location>
</feature>
<reference evidence="8 9" key="1">
    <citation type="journal article" date="2014" name="BMC Genomics">
        <title>Comparative genomics of the major fungal agents of human and animal Sporotrichosis: Sporothrix schenckii and Sporothrix brasiliensis.</title>
        <authorList>
            <person name="Teixeira M.M."/>
            <person name="de Almeida L.G."/>
            <person name="Kubitschek-Barreira P."/>
            <person name="Alves F.L."/>
            <person name="Kioshima E.S."/>
            <person name="Abadio A.K."/>
            <person name="Fernandes L."/>
            <person name="Derengowski L.S."/>
            <person name="Ferreira K.S."/>
            <person name="Souza R.C."/>
            <person name="Ruiz J.C."/>
            <person name="de Andrade N.C."/>
            <person name="Paes H.C."/>
            <person name="Nicola A.M."/>
            <person name="Albuquerque P."/>
            <person name="Gerber A.L."/>
            <person name="Martins V.P."/>
            <person name="Peconick L.D."/>
            <person name="Neto A.V."/>
            <person name="Chaucanez C.B."/>
            <person name="Silva P.A."/>
            <person name="Cunha O.L."/>
            <person name="de Oliveira F.F."/>
            <person name="dos Santos T.C."/>
            <person name="Barros A.L."/>
            <person name="Soares M.A."/>
            <person name="de Oliveira L.M."/>
            <person name="Marini M.M."/>
            <person name="Villalobos-Duno H."/>
            <person name="Cunha M.M."/>
            <person name="de Hoog S."/>
            <person name="da Silveira J.F."/>
            <person name="Henrissat B."/>
            <person name="Nino-Vega G.A."/>
            <person name="Cisalpino P.S."/>
            <person name="Mora-Montes H.M."/>
            <person name="Almeida S.R."/>
            <person name="Stajich J.E."/>
            <person name="Lopes-Bezerra L.M."/>
            <person name="Vasconcelos A.T."/>
            <person name="Felipe M.S."/>
        </authorList>
    </citation>
    <scope>NUCLEOTIDE SEQUENCE [LARGE SCALE GENOMIC DNA]</scope>
    <source>
        <strain evidence="8 9">1099-18</strain>
    </source>
</reference>
<dbReference type="GO" id="GO:0022857">
    <property type="term" value="F:transmembrane transporter activity"/>
    <property type="evidence" value="ECO:0007669"/>
    <property type="project" value="InterPro"/>
</dbReference>
<feature type="transmembrane region" description="Helical" evidence="6">
    <location>
        <begin position="156"/>
        <end position="174"/>
    </location>
</feature>
<feature type="transmembrane region" description="Helical" evidence="6">
    <location>
        <begin position="342"/>
        <end position="365"/>
    </location>
</feature>
<dbReference type="PROSITE" id="PS50850">
    <property type="entry name" value="MFS"/>
    <property type="match status" value="1"/>
</dbReference>
<evidence type="ECO:0000259" key="7">
    <source>
        <dbReference type="PROSITE" id="PS50850"/>
    </source>
</evidence>
<feature type="compositionally biased region" description="Pro residues" evidence="5">
    <location>
        <begin position="9"/>
        <end position="25"/>
    </location>
</feature>
<evidence type="ECO:0000256" key="1">
    <source>
        <dbReference type="ARBA" id="ARBA00004141"/>
    </source>
</evidence>
<comment type="caution">
    <text evidence="8">The sequence shown here is derived from an EMBL/GenBank/DDBJ whole genome shotgun (WGS) entry which is preliminary data.</text>
</comment>
<feature type="domain" description="Major facilitator superfamily (MFS) profile" evidence="7">
    <location>
        <begin position="120"/>
        <end position="612"/>
    </location>
</feature>
<feature type="region of interest" description="Disordered" evidence="5">
    <location>
        <begin position="1"/>
        <end position="56"/>
    </location>
</feature>
<dbReference type="InterPro" id="IPR020846">
    <property type="entry name" value="MFS_dom"/>
</dbReference>
<feature type="transmembrane region" description="Helical" evidence="6">
    <location>
        <begin position="453"/>
        <end position="470"/>
    </location>
</feature>
<dbReference type="Proteomes" id="UP000033710">
    <property type="component" value="Unassembled WGS sequence"/>
</dbReference>
<feature type="transmembrane region" description="Helical" evidence="6">
    <location>
        <begin position="186"/>
        <end position="206"/>
    </location>
</feature>
<keyword evidence="4 6" id="KW-0472">Membrane</keyword>
<dbReference type="InterPro" id="IPR036259">
    <property type="entry name" value="MFS_trans_sf"/>
</dbReference>
<protein>
    <recommendedName>
        <fullName evidence="7">Major facilitator superfamily (MFS) profile domain-containing protein</fullName>
    </recommendedName>
</protein>
<dbReference type="Gene3D" id="1.20.1250.20">
    <property type="entry name" value="MFS general substrate transporter like domains"/>
    <property type="match status" value="1"/>
</dbReference>
<feature type="transmembrane region" description="Helical" evidence="6">
    <location>
        <begin position="273"/>
        <end position="295"/>
    </location>
</feature>
<feature type="transmembrane region" description="Helical" evidence="6">
    <location>
        <begin position="427"/>
        <end position="446"/>
    </location>
</feature>
<feature type="transmembrane region" description="Helical" evidence="6">
    <location>
        <begin position="386"/>
        <end position="407"/>
    </location>
</feature>
<evidence type="ECO:0000256" key="5">
    <source>
        <dbReference type="SAM" id="MobiDB-lite"/>
    </source>
</evidence>
<dbReference type="SUPFAM" id="SSF103473">
    <property type="entry name" value="MFS general substrate transporter"/>
    <property type="match status" value="1"/>
</dbReference>
<dbReference type="PANTHER" id="PTHR23501:SF43">
    <property type="entry name" value="MULTIDRUG TRANSPORTER, PUTATIVE (AFU_ORTHOLOGUE AFUA_6G03040)-RELATED"/>
    <property type="match status" value="1"/>
</dbReference>
<feature type="transmembrane region" description="Helical" evidence="6">
    <location>
        <begin position="119"/>
        <end position="144"/>
    </location>
</feature>
<evidence type="ECO:0000256" key="3">
    <source>
        <dbReference type="ARBA" id="ARBA00022989"/>
    </source>
</evidence>
<sequence length="683" mass="75253">MIDLSPLAARPPLPPPPRPPVPPKPTSQSYASPQQQQRKHQQRLQQQQRPSDDHTEPFCRLNFDSELYGDAFPRTLHNLVELREEESRAARARAAARVAAMANSIATVPRRGRRLRRNLLMACILLGFFFSLLDTTIISTSLLATSEDLNGFRDSSWVVIGYLLTYMGFSIFFAKLSDIYGRRNILISSWIIFVISSVACGCSYDMTQLIVCRSFQGIGGAGLYSLTTISLPEIGPAHKPDFIGKIIGITLSLSFVLGPVLGGFIPQVSSWRVIYWLNAPFAVVAITGIVFLYPVEPARCHGTNRTMRRVDMIGSLLLLASCVLLVIAMQEAGSLIVPWNSLLVLTSLTSAAICFALFMGWESLLSSGRYWEMEPIFPLRLLKNRVYLSCLMDKFLVGYVYLCLVITVPQRFQIVNGESVFKTGLHLLPMLGGTAFGCLITGPLNAKKNRTSPVVVVSCVLMLISVSLLATVNSTGYKSGPLYAYLAVFGIGFGLFMSAGTMLSTAQAQLDDHAAAQGAISQLRILGGVIGLTTFTIIFNTRVQSANVLETLTPMQMDVLRRSPTALVEIWPDLKQLIAGTYSAAFHDMTSILAGIAALALFVSLGTLEKNPPPIHRNFNKEKEFLTGRGSDDIELDDAASDRSLVEYRTPIGTDPVPTFYPPPRSHFPYRVSQRPTQTRRWD</sequence>
<feature type="transmembrane region" description="Helical" evidence="6">
    <location>
        <begin position="242"/>
        <end position="261"/>
    </location>
</feature>
<dbReference type="KEGG" id="ssck:SPSK_03104"/>
<feature type="transmembrane region" description="Helical" evidence="6">
    <location>
        <begin position="218"/>
        <end position="235"/>
    </location>
</feature>
<keyword evidence="2 6" id="KW-0812">Transmembrane</keyword>
<gene>
    <name evidence="8" type="ORF">SPSK_03104</name>
</gene>
<organism evidence="8 9">
    <name type="scientific">Sporothrix schenckii 1099-18</name>
    <dbReference type="NCBI Taxonomy" id="1397361"/>
    <lineage>
        <taxon>Eukaryota</taxon>
        <taxon>Fungi</taxon>
        <taxon>Dikarya</taxon>
        <taxon>Ascomycota</taxon>
        <taxon>Pezizomycotina</taxon>
        <taxon>Sordariomycetes</taxon>
        <taxon>Sordariomycetidae</taxon>
        <taxon>Ophiostomatales</taxon>
        <taxon>Ophiostomataceae</taxon>
        <taxon>Sporothrix</taxon>
    </lineage>
</organism>
<feature type="transmembrane region" description="Helical" evidence="6">
    <location>
        <begin position="482"/>
        <end position="503"/>
    </location>
</feature>
<keyword evidence="3 6" id="KW-1133">Transmembrane helix</keyword>
<dbReference type="PANTHER" id="PTHR23501">
    <property type="entry name" value="MAJOR FACILITATOR SUPERFAMILY"/>
    <property type="match status" value="1"/>
</dbReference>
<feature type="transmembrane region" description="Helical" evidence="6">
    <location>
        <begin position="589"/>
        <end position="608"/>
    </location>
</feature>
<dbReference type="EMBL" id="AXCR01000010">
    <property type="protein sequence ID" value="KJR82714.1"/>
    <property type="molecule type" value="Genomic_DNA"/>
</dbReference>
<evidence type="ECO:0000313" key="8">
    <source>
        <dbReference type="EMBL" id="KJR82714.1"/>
    </source>
</evidence>
<evidence type="ECO:0000313" key="9">
    <source>
        <dbReference type="Proteomes" id="UP000033710"/>
    </source>
</evidence>
<dbReference type="InterPro" id="IPR011701">
    <property type="entry name" value="MFS"/>
</dbReference>
<evidence type="ECO:0000256" key="4">
    <source>
        <dbReference type="ARBA" id="ARBA00023136"/>
    </source>
</evidence>
<evidence type="ECO:0000256" key="6">
    <source>
        <dbReference type="SAM" id="Phobius"/>
    </source>
</evidence>
<reference evidence="8 9" key="2">
    <citation type="journal article" date="2015" name="Eukaryot. Cell">
        <title>Asexual propagation of a virulent clone complex in a human and feline outbreak of sporotrichosis.</title>
        <authorList>
            <person name="Teixeira Mde M."/>
            <person name="Rodrigues A.M."/>
            <person name="Tsui C.K."/>
            <person name="de Almeida L.G."/>
            <person name="Van Diepeningen A.D."/>
            <person name="van den Ende B.G."/>
            <person name="Fernandes G.F."/>
            <person name="Kano R."/>
            <person name="Hamelin R.C."/>
            <person name="Lopes-Bezerra L.M."/>
            <person name="Vasconcelos A.T."/>
            <person name="de Hoog S."/>
            <person name="de Camargo Z.P."/>
            <person name="Felipe M.S."/>
        </authorList>
    </citation>
    <scope>NUCLEOTIDE SEQUENCE [LARGE SCALE GENOMIC DNA]</scope>
    <source>
        <strain evidence="8 9">1099-18</strain>
    </source>
</reference>
<dbReference type="GO" id="GO:0005886">
    <property type="term" value="C:plasma membrane"/>
    <property type="evidence" value="ECO:0007669"/>
    <property type="project" value="TreeGrafter"/>
</dbReference>
<dbReference type="AlphaFoldDB" id="A0A0F2M0V7"/>
<proteinExistence type="predicted"/>
<name>A0A0F2M0V7_SPOSC</name>
<comment type="subcellular location">
    <subcellularLocation>
        <location evidence="1">Membrane</location>
        <topology evidence="1">Multi-pass membrane protein</topology>
    </subcellularLocation>
</comment>
<evidence type="ECO:0000256" key="2">
    <source>
        <dbReference type="ARBA" id="ARBA00022692"/>
    </source>
</evidence>
<feature type="transmembrane region" description="Helical" evidence="6">
    <location>
        <begin position="523"/>
        <end position="543"/>
    </location>
</feature>
<feature type="region of interest" description="Disordered" evidence="5">
    <location>
        <begin position="656"/>
        <end position="683"/>
    </location>
</feature>
<feature type="transmembrane region" description="Helical" evidence="6">
    <location>
        <begin position="316"/>
        <end position="336"/>
    </location>
</feature>
<dbReference type="RefSeq" id="XP_016585390.1">
    <property type="nucleotide sequence ID" value="XM_016729945.1"/>
</dbReference>
<dbReference type="VEuPathDB" id="FungiDB:SPSK_03104"/>
<accession>A0A0F2M0V7</accession>
<dbReference type="OrthoDB" id="440553at2759"/>
<dbReference type="Gene3D" id="1.20.1720.10">
    <property type="entry name" value="Multidrug resistance protein D"/>
    <property type="match status" value="1"/>
</dbReference>